<organism evidence="5 6">
    <name type="scientific">Taxus chinensis</name>
    <name type="common">Chinese yew</name>
    <name type="synonym">Taxus wallichiana var. chinensis</name>
    <dbReference type="NCBI Taxonomy" id="29808"/>
    <lineage>
        <taxon>Eukaryota</taxon>
        <taxon>Viridiplantae</taxon>
        <taxon>Streptophyta</taxon>
        <taxon>Embryophyta</taxon>
        <taxon>Tracheophyta</taxon>
        <taxon>Spermatophyta</taxon>
        <taxon>Pinopsida</taxon>
        <taxon>Pinidae</taxon>
        <taxon>Conifers II</taxon>
        <taxon>Cupressales</taxon>
        <taxon>Taxaceae</taxon>
        <taxon>Taxus</taxon>
    </lineage>
</organism>
<dbReference type="PANTHER" id="PTHR27002">
    <property type="entry name" value="RECEPTOR-LIKE SERINE/THREONINE-PROTEIN KINASE SD1-8"/>
    <property type="match status" value="1"/>
</dbReference>
<dbReference type="GO" id="GO:0005886">
    <property type="term" value="C:plasma membrane"/>
    <property type="evidence" value="ECO:0007669"/>
    <property type="project" value="TreeGrafter"/>
</dbReference>
<sequence>MVFPSVICNYVLSICNNASTCTDGDSYSSNLNRVITDLAWVPPESGLHTQEQHFIFSLEELASGEKTVCGTTTDGRGIAVKKLSATFAQGKKEIMNEVKLVANVQHRNLLKLCGCCAERDERLLVYEYLPNKSLHTFLF</sequence>
<feature type="domain" description="Protein kinase" evidence="4">
    <location>
        <begin position="55"/>
        <end position="139"/>
    </location>
</feature>
<keyword evidence="6" id="KW-1185">Reference proteome</keyword>
<gene>
    <name evidence="5" type="ORF">KI387_013899</name>
</gene>
<dbReference type="GO" id="GO:0004674">
    <property type="term" value="F:protein serine/threonine kinase activity"/>
    <property type="evidence" value="ECO:0007669"/>
    <property type="project" value="UniProtKB-KW"/>
</dbReference>
<accession>A0AA38CJ22</accession>
<keyword evidence="2" id="KW-0808">Transferase</keyword>
<evidence type="ECO:0000256" key="1">
    <source>
        <dbReference type="ARBA" id="ARBA00022527"/>
    </source>
</evidence>
<reference evidence="5 6" key="1">
    <citation type="journal article" date="2021" name="Nat. Plants">
        <title>The Taxus genome provides insights into paclitaxel biosynthesis.</title>
        <authorList>
            <person name="Xiong X."/>
            <person name="Gou J."/>
            <person name="Liao Q."/>
            <person name="Li Y."/>
            <person name="Zhou Q."/>
            <person name="Bi G."/>
            <person name="Li C."/>
            <person name="Du R."/>
            <person name="Wang X."/>
            <person name="Sun T."/>
            <person name="Guo L."/>
            <person name="Liang H."/>
            <person name="Lu P."/>
            <person name="Wu Y."/>
            <person name="Zhang Z."/>
            <person name="Ro D.K."/>
            <person name="Shang Y."/>
            <person name="Huang S."/>
            <person name="Yan J."/>
        </authorList>
    </citation>
    <scope>NUCLEOTIDE SEQUENCE [LARGE SCALE GENOMIC DNA]</scope>
    <source>
        <strain evidence="5">Ta-2019</strain>
    </source>
</reference>
<keyword evidence="3" id="KW-0418">Kinase</keyword>
<dbReference type="Proteomes" id="UP000824469">
    <property type="component" value="Unassembled WGS sequence"/>
</dbReference>
<dbReference type="InterPro" id="IPR000719">
    <property type="entry name" value="Prot_kinase_dom"/>
</dbReference>
<dbReference type="Pfam" id="PF07714">
    <property type="entry name" value="PK_Tyr_Ser-Thr"/>
    <property type="match status" value="1"/>
</dbReference>
<name>A0AA38CJ22_TAXCH</name>
<evidence type="ECO:0000313" key="5">
    <source>
        <dbReference type="EMBL" id="KAH9302316.1"/>
    </source>
</evidence>
<evidence type="ECO:0000259" key="4">
    <source>
        <dbReference type="PROSITE" id="PS50011"/>
    </source>
</evidence>
<dbReference type="PROSITE" id="PS50011">
    <property type="entry name" value="PROTEIN_KINASE_DOM"/>
    <property type="match status" value="1"/>
</dbReference>
<comment type="caution">
    <text evidence="5">The sequence shown here is derived from an EMBL/GenBank/DDBJ whole genome shotgun (WGS) entry which is preliminary data.</text>
</comment>
<evidence type="ECO:0000313" key="6">
    <source>
        <dbReference type="Proteomes" id="UP000824469"/>
    </source>
</evidence>
<evidence type="ECO:0000256" key="2">
    <source>
        <dbReference type="ARBA" id="ARBA00022679"/>
    </source>
</evidence>
<dbReference type="Gene3D" id="3.30.200.20">
    <property type="entry name" value="Phosphorylase Kinase, domain 1"/>
    <property type="match status" value="1"/>
</dbReference>
<dbReference type="InterPro" id="IPR001245">
    <property type="entry name" value="Ser-Thr/Tyr_kinase_cat_dom"/>
</dbReference>
<proteinExistence type="predicted"/>
<dbReference type="AlphaFoldDB" id="A0AA38CJ22"/>
<evidence type="ECO:0000256" key="3">
    <source>
        <dbReference type="ARBA" id="ARBA00022777"/>
    </source>
</evidence>
<protein>
    <recommendedName>
        <fullName evidence="4">Protein kinase domain-containing protein</fullName>
    </recommendedName>
</protein>
<dbReference type="InterPro" id="IPR011009">
    <property type="entry name" value="Kinase-like_dom_sf"/>
</dbReference>
<dbReference type="EMBL" id="JAHRHJ020000009">
    <property type="protein sequence ID" value="KAH9302316.1"/>
    <property type="molecule type" value="Genomic_DNA"/>
</dbReference>
<dbReference type="GO" id="GO:0005524">
    <property type="term" value="F:ATP binding"/>
    <property type="evidence" value="ECO:0007669"/>
    <property type="project" value="UniProtKB-KW"/>
</dbReference>
<keyword evidence="1" id="KW-0723">Serine/threonine-protein kinase</keyword>
<dbReference type="SUPFAM" id="SSF56112">
    <property type="entry name" value="Protein kinase-like (PK-like)"/>
    <property type="match status" value="1"/>
</dbReference>
<feature type="non-terminal residue" evidence="5">
    <location>
        <position position="139"/>
    </location>
</feature>